<comment type="caution">
    <text evidence="2">The sequence shown here is derived from an EMBL/GenBank/DDBJ whole genome shotgun (WGS) entry which is preliminary data.</text>
</comment>
<feature type="signal peptide" evidence="1">
    <location>
        <begin position="1"/>
        <end position="25"/>
    </location>
</feature>
<feature type="chain" id="PRO_5039651744" description="FtsX extracellular domain-containing protein" evidence="1">
    <location>
        <begin position="26"/>
        <end position="163"/>
    </location>
</feature>
<dbReference type="Gene3D" id="3.30.70.3040">
    <property type="match status" value="1"/>
</dbReference>
<sequence>MSNWGSALGAMGLLVVLSACTTQEAVPPLQPVPATTAGVPLTGHSLCGDHVMADFKTDDEMYAAVAAAEADDRVRKVYTENKEEAFEHFKVIFQDHPDKLKLGRVEAMPSGLKILPNAGADVRALAGDLRTKYSQAKRVEPFVRPAVVPGASECPPDGEWPAK</sequence>
<dbReference type="EMBL" id="VOBR01000015">
    <property type="protein sequence ID" value="TWP49495.1"/>
    <property type="molecule type" value="Genomic_DNA"/>
</dbReference>
<keyword evidence="1" id="KW-0732">Signal</keyword>
<keyword evidence="3" id="KW-1185">Reference proteome</keyword>
<dbReference type="RefSeq" id="WP_146354386.1">
    <property type="nucleotide sequence ID" value="NZ_VOBR01000015.1"/>
</dbReference>
<evidence type="ECO:0000313" key="3">
    <source>
        <dbReference type="Proteomes" id="UP000316639"/>
    </source>
</evidence>
<reference evidence="2 3" key="1">
    <citation type="submission" date="2019-07" db="EMBL/GenBank/DDBJ databases">
        <title>Lentzea xizangensis sp. nov., isolated from Qinghai-Tibetan Plateau Soils.</title>
        <authorList>
            <person name="Huang J."/>
        </authorList>
    </citation>
    <scope>NUCLEOTIDE SEQUENCE [LARGE SCALE GENOMIC DNA]</scope>
    <source>
        <strain evidence="2 3">FXJ1.1311</strain>
    </source>
</reference>
<name>A0A563EQ57_9PSEU</name>
<dbReference type="Proteomes" id="UP000316639">
    <property type="component" value="Unassembled WGS sequence"/>
</dbReference>
<accession>A0A563EQ57</accession>
<proteinExistence type="predicted"/>
<dbReference type="OrthoDB" id="3637870at2"/>
<gene>
    <name evidence="2" type="ORF">FKR81_23400</name>
</gene>
<protein>
    <recommendedName>
        <fullName evidence="4">FtsX extracellular domain-containing protein</fullName>
    </recommendedName>
</protein>
<dbReference type="AlphaFoldDB" id="A0A563EQ57"/>
<evidence type="ECO:0008006" key="4">
    <source>
        <dbReference type="Google" id="ProtNLM"/>
    </source>
</evidence>
<evidence type="ECO:0000313" key="2">
    <source>
        <dbReference type="EMBL" id="TWP49495.1"/>
    </source>
</evidence>
<evidence type="ECO:0000256" key="1">
    <source>
        <dbReference type="SAM" id="SignalP"/>
    </source>
</evidence>
<organism evidence="2 3">
    <name type="scientific">Lentzea tibetensis</name>
    <dbReference type="NCBI Taxonomy" id="2591470"/>
    <lineage>
        <taxon>Bacteria</taxon>
        <taxon>Bacillati</taxon>
        <taxon>Actinomycetota</taxon>
        <taxon>Actinomycetes</taxon>
        <taxon>Pseudonocardiales</taxon>
        <taxon>Pseudonocardiaceae</taxon>
        <taxon>Lentzea</taxon>
    </lineage>
</organism>